<dbReference type="EMBL" id="BPVZ01000048">
    <property type="protein sequence ID" value="GKV17756.1"/>
    <property type="molecule type" value="Genomic_DNA"/>
</dbReference>
<evidence type="ECO:0000313" key="1">
    <source>
        <dbReference type="EMBL" id="GKV17756.1"/>
    </source>
</evidence>
<dbReference type="AlphaFoldDB" id="A0AAV5K3V3"/>
<organism evidence="1 2">
    <name type="scientific">Rubroshorea leprosula</name>
    <dbReference type="NCBI Taxonomy" id="152421"/>
    <lineage>
        <taxon>Eukaryota</taxon>
        <taxon>Viridiplantae</taxon>
        <taxon>Streptophyta</taxon>
        <taxon>Embryophyta</taxon>
        <taxon>Tracheophyta</taxon>
        <taxon>Spermatophyta</taxon>
        <taxon>Magnoliopsida</taxon>
        <taxon>eudicotyledons</taxon>
        <taxon>Gunneridae</taxon>
        <taxon>Pentapetalae</taxon>
        <taxon>rosids</taxon>
        <taxon>malvids</taxon>
        <taxon>Malvales</taxon>
        <taxon>Dipterocarpaceae</taxon>
        <taxon>Rubroshorea</taxon>
    </lineage>
</organism>
<protein>
    <submittedName>
        <fullName evidence="1">Uncharacterized protein</fullName>
    </submittedName>
</protein>
<reference evidence="1 2" key="1">
    <citation type="journal article" date="2021" name="Commun. Biol.">
        <title>The genome of Shorea leprosula (Dipterocarpaceae) highlights the ecological relevance of drought in aseasonal tropical rainforests.</title>
        <authorList>
            <person name="Ng K.K.S."/>
            <person name="Kobayashi M.J."/>
            <person name="Fawcett J.A."/>
            <person name="Hatakeyama M."/>
            <person name="Paape T."/>
            <person name="Ng C.H."/>
            <person name="Ang C.C."/>
            <person name="Tnah L.H."/>
            <person name="Lee C.T."/>
            <person name="Nishiyama T."/>
            <person name="Sese J."/>
            <person name="O'Brien M.J."/>
            <person name="Copetti D."/>
            <person name="Mohd Noor M.I."/>
            <person name="Ong R.C."/>
            <person name="Putra M."/>
            <person name="Sireger I.Z."/>
            <person name="Indrioko S."/>
            <person name="Kosugi Y."/>
            <person name="Izuno A."/>
            <person name="Isagi Y."/>
            <person name="Lee S.L."/>
            <person name="Shimizu K.K."/>
        </authorList>
    </citation>
    <scope>NUCLEOTIDE SEQUENCE [LARGE SCALE GENOMIC DNA]</scope>
    <source>
        <strain evidence="1">214</strain>
    </source>
</reference>
<evidence type="ECO:0000313" key="2">
    <source>
        <dbReference type="Proteomes" id="UP001054252"/>
    </source>
</evidence>
<gene>
    <name evidence="1" type="ORF">SLEP1_g28218</name>
</gene>
<dbReference type="Proteomes" id="UP001054252">
    <property type="component" value="Unassembled WGS sequence"/>
</dbReference>
<comment type="caution">
    <text evidence="1">The sequence shown here is derived from an EMBL/GenBank/DDBJ whole genome shotgun (WGS) entry which is preliminary data.</text>
</comment>
<sequence length="90" mass="10473">MSSPSQNQGTKMAWLKEVAVADYFKIEVRLKEGRKLRNPEIRTYKFCSSFFSATKQSNLSRIRIGYGFPGNDLDFRGDWDYCIALHQNML</sequence>
<accession>A0AAV5K3V3</accession>
<proteinExistence type="predicted"/>
<keyword evidence="2" id="KW-1185">Reference proteome</keyword>
<name>A0AAV5K3V3_9ROSI</name>